<evidence type="ECO:0000256" key="1">
    <source>
        <dbReference type="SAM" id="MobiDB-lite"/>
    </source>
</evidence>
<gene>
    <name evidence="2" type="primary">71</name>
    <name evidence="2" type="ORF">SEA_VIBAKI_71</name>
</gene>
<feature type="region of interest" description="Disordered" evidence="1">
    <location>
        <begin position="177"/>
        <end position="212"/>
    </location>
</feature>
<organism evidence="2 3">
    <name type="scientific">Arthrobacter phage Vibaki</name>
    <dbReference type="NCBI Taxonomy" id="2593333"/>
    <lineage>
        <taxon>Viruses</taxon>
        <taxon>Duplodnaviria</taxon>
        <taxon>Heunggongvirae</taxon>
        <taxon>Uroviricota</taxon>
        <taxon>Caudoviricetes</taxon>
        <taxon>Berryhillviridae</taxon>
        <taxon>Vibakivirus</taxon>
        <taxon>Vibakivirus vibaki</taxon>
    </lineage>
</organism>
<sequence>MTKELIAETLAAHHTWDVKIMKGLMVCAGKGCDWSRKPVKGASNTEAFRQHQADMVAAVLAEQPAPWASRDDLTVFAALLAKLGGEATVTIAEARNVTGVHVTRWDEPEHMRYRFTLDAPELRDVPPGRIALQLPDGSYKSADEIRAEAAASVPKPAMMTAEELHALHRDRRHPAYEYETTEGPRKSWNDYDRPPEGDGWERNTDAGRDGWDRFDYTEESYWRRLKAGL</sequence>
<name>A0A514TZ25_9CAUD</name>
<proteinExistence type="predicted"/>
<evidence type="ECO:0000313" key="3">
    <source>
        <dbReference type="Proteomes" id="UP000318687"/>
    </source>
</evidence>
<keyword evidence="3" id="KW-1185">Reference proteome</keyword>
<evidence type="ECO:0000313" key="2">
    <source>
        <dbReference type="EMBL" id="QDK01951.1"/>
    </source>
</evidence>
<dbReference type="EMBL" id="MN096362">
    <property type="protein sequence ID" value="QDK01951.1"/>
    <property type="molecule type" value="Genomic_DNA"/>
</dbReference>
<accession>A0A514TZ25</accession>
<protein>
    <submittedName>
        <fullName evidence="2">Uncharacterized protein</fullName>
    </submittedName>
</protein>
<reference evidence="2 3" key="1">
    <citation type="submission" date="2019-06" db="EMBL/GenBank/DDBJ databases">
        <authorList>
            <person name="Alexander J."/>
            <person name="Ertsgaard D.J."/>
            <person name="Fields K.L."/>
            <person name="Fields S.B."/>
            <person name="Humphreys H."/>
            <person name="Kinneman J.E."/>
            <person name="Nelson N.D."/>
            <person name="Olakunle E.K."/>
            <person name="Reimer A.C."/>
            <person name="Robertson C."/>
            <person name="Ross G.V."/>
            <person name="Bonilla J.A."/>
            <person name="Klyczek K."/>
            <person name="Garlena R.A."/>
            <person name="Russell D.A."/>
            <person name="Pope W.H."/>
            <person name="Jacobs-Sera D."/>
            <person name="Hatfull G.F."/>
        </authorList>
    </citation>
    <scope>NUCLEOTIDE SEQUENCE [LARGE SCALE GENOMIC DNA]</scope>
</reference>
<dbReference type="KEGG" id="vg:55813386"/>
<feature type="compositionally biased region" description="Basic and acidic residues" evidence="1">
    <location>
        <begin position="182"/>
        <end position="212"/>
    </location>
</feature>
<dbReference type="RefSeq" id="YP_009884048.1">
    <property type="nucleotide sequence ID" value="NC_049465.1"/>
</dbReference>
<dbReference type="Proteomes" id="UP000318687">
    <property type="component" value="Segment"/>
</dbReference>
<dbReference type="GeneID" id="55813386"/>